<dbReference type="GO" id="GO:0015098">
    <property type="term" value="F:molybdate ion transmembrane transporter activity"/>
    <property type="evidence" value="ECO:0007669"/>
    <property type="project" value="InterPro"/>
</dbReference>
<accession>A0A5M6IZF0</accession>
<gene>
    <name evidence="2" type="ORF">F1189_08450</name>
</gene>
<evidence type="ECO:0000256" key="1">
    <source>
        <dbReference type="SAM" id="Phobius"/>
    </source>
</evidence>
<dbReference type="Pfam" id="PF16983">
    <property type="entry name" value="MFS_MOT1"/>
    <property type="match status" value="2"/>
</dbReference>
<sequence length="438" mass="44872">MSRRPWRIISSGAMACSPAWRWPSAIPPIGHAVPGMIPDRRAREITAAMNLLAGNENLPGAPAPAASGARFGWRLDEVSGALGDIGTFLPHIVGAITVVGMDPTGLFVTFGLFYIFAGCFYGIPMAVQPMKAASAAVLIQPMDPGSVAGAGLAIGAFFFLLGISGLIGSVARALPSTVAAGLQLGLGLSLAALGIRLIEGQPWIGILACVAMLGLMRFPRVPVALLAVLAGGMAGLATGLSPPLPALAPGLHLPGLVWPDWAQLWNGVQNAVLPQIPLTLTNAILVTAAVARDLFAERGGRATETNLALTTGLGNLLAAPFGGYLMCHGAGGMAGHVRFGARTATAPVLIGLCFLGLGLVLGEGGYHLLRTVPDGVLGGLLLLSGIDLALFSRPGRYQGSELFLVLLMAAIGVAVNPAVAFAIGLPLAWGIRLGWLRL</sequence>
<keyword evidence="1" id="KW-0812">Transmembrane</keyword>
<keyword evidence="1" id="KW-1133">Transmembrane helix</keyword>
<dbReference type="PANTHER" id="PTHR31970:SF9">
    <property type="entry name" value="MOLYBDATE TRANSPORTER 2"/>
    <property type="match status" value="1"/>
</dbReference>
<proteinExistence type="predicted"/>
<dbReference type="OrthoDB" id="7361398at2"/>
<comment type="caution">
    <text evidence="2">The sequence shown here is derived from an EMBL/GenBank/DDBJ whole genome shotgun (WGS) entry which is preliminary data.</text>
</comment>
<feature type="transmembrane region" description="Helical" evidence="1">
    <location>
        <begin position="372"/>
        <end position="391"/>
    </location>
</feature>
<feature type="transmembrane region" description="Helical" evidence="1">
    <location>
        <begin position="403"/>
        <end position="429"/>
    </location>
</feature>
<feature type="transmembrane region" description="Helical" evidence="1">
    <location>
        <begin position="200"/>
        <end position="216"/>
    </location>
</feature>
<dbReference type="Proteomes" id="UP000325255">
    <property type="component" value="Unassembled WGS sequence"/>
</dbReference>
<evidence type="ECO:0000313" key="2">
    <source>
        <dbReference type="EMBL" id="KAA5612755.1"/>
    </source>
</evidence>
<feature type="transmembrane region" description="Helical" evidence="1">
    <location>
        <begin position="106"/>
        <end position="127"/>
    </location>
</feature>
<reference evidence="2 3" key="1">
    <citation type="submission" date="2019-09" db="EMBL/GenBank/DDBJ databases">
        <title>Genome sequence of Rhodovastum atsumiense, a diverse member of the Acetobacteraceae family of non-sulfur purple photosynthetic bacteria.</title>
        <authorList>
            <person name="Meyer T."/>
            <person name="Kyndt J."/>
        </authorList>
    </citation>
    <scope>NUCLEOTIDE SEQUENCE [LARGE SCALE GENOMIC DNA]</scope>
    <source>
        <strain evidence="2 3">DSM 21279</strain>
    </source>
</reference>
<feature type="transmembrane region" description="Helical" evidence="1">
    <location>
        <begin position="339"/>
        <end position="360"/>
    </location>
</feature>
<feature type="transmembrane region" description="Helical" evidence="1">
    <location>
        <begin position="174"/>
        <end position="194"/>
    </location>
</feature>
<feature type="transmembrane region" description="Helical" evidence="1">
    <location>
        <begin position="147"/>
        <end position="167"/>
    </location>
</feature>
<keyword evidence="3" id="KW-1185">Reference proteome</keyword>
<name>A0A5M6IZF0_9PROT</name>
<organism evidence="2 3">
    <name type="scientific">Rhodovastum atsumiense</name>
    <dbReference type="NCBI Taxonomy" id="504468"/>
    <lineage>
        <taxon>Bacteria</taxon>
        <taxon>Pseudomonadati</taxon>
        <taxon>Pseudomonadota</taxon>
        <taxon>Alphaproteobacteria</taxon>
        <taxon>Acetobacterales</taxon>
        <taxon>Acetobacteraceae</taxon>
        <taxon>Rhodovastum</taxon>
    </lineage>
</organism>
<feature type="transmembrane region" description="Helical" evidence="1">
    <location>
        <begin position="223"/>
        <end position="244"/>
    </location>
</feature>
<feature type="transmembrane region" description="Helical" evidence="1">
    <location>
        <begin position="307"/>
        <end position="327"/>
    </location>
</feature>
<dbReference type="EMBL" id="VWPK01000010">
    <property type="protein sequence ID" value="KAA5612755.1"/>
    <property type="molecule type" value="Genomic_DNA"/>
</dbReference>
<dbReference type="AlphaFoldDB" id="A0A5M6IZF0"/>
<evidence type="ECO:0000313" key="3">
    <source>
        <dbReference type="Proteomes" id="UP000325255"/>
    </source>
</evidence>
<dbReference type="InterPro" id="IPR031563">
    <property type="entry name" value="MOT1/MOT2"/>
</dbReference>
<keyword evidence="1" id="KW-0472">Membrane</keyword>
<dbReference type="PANTHER" id="PTHR31970">
    <property type="match status" value="1"/>
</dbReference>
<protein>
    <submittedName>
        <fullName evidence="2">Sulfate permease</fullName>
    </submittedName>
</protein>